<evidence type="ECO:0000256" key="1">
    <source>
        <dbReference type="SAM" id="Phobius"/>
    </source>
</evidence>
<dbReference type="EMBL" id="JAQAGZ010000019">
    <property type="protein sequence ID" value="MCZ8515722.1"/>
    <property type="molecule type" value="Genomic_DNA"/>
</dbReference>
<evidence type="ECO:0000313" key="2">
    <source>
        <dbReference type="EMBL" id="MCZ8515722.1"/>
    </source>
</evidence>
<comment type="caution">
    <text evidence="2">The sequence shown here is derived from an EMBL/GenBank/DDBJ whole genome shotgun (WGS) entry which is preliminary data.</text>
</comment>
<protein>
    <submittedName>
        <fullName evidence="2">DUF1294 domain-containing protein</fullName>
    </submittedName>
</protein>
<gene>
    <name evidence="2" type="ORF">O9H85_25585</name>
</gene>
<dbReference type="InterPro" id="IPR010718">
    <property type="entry name" value="DUF1294"/>
</dbReference>
<name>A0ABT4QFZ9_9BACL</name>
<keyword evidence="3" id="KW-1185">Reference proteome</keyword>
<accession>A0ABT4QFZ9</accession>
<feature type="transmembrane region" description="Helical" evidence="1">
    <location>
        <begin position="63"/>
        <end position="85"/>
    </location>
</feature>
<organism evidence="2 3">
    <name type="scientific">Paenibacillus gyeongsangnamensis</name>
    <dbReference type="NCBI Taxonomy" id="3388067"/>
    <lineage>
        <taxon>Bacteria</taxon>
        <taxon>Bacillati</taxon>
        <taxon>Bacillota</taxon>
        <taxon>Bacilli</taxon>
        <taxon>Bacillales</taxon>
        <taxon>Paenibacillaceae</taxon>
        <taxon>Paenibacillus</taxon>
    </lineage>
</organism>
<sequence length="93" mass="10635">MKLWILYLVGMNLFTFALMGYDKGRARRKERRVPEKRLFGYSALGGALGAWLGMWVWRHKTKHPSFVIGIPGLLVLNGVMAYFVWKGIGYITG</sequence>
<keyword evidence="1" id="KW-0472">Membrane</keyword>
<evidence type="ECO:0000313" key="3">
    <source>
        <dbReference type="Proteomes" id="UP001527882"/>
    </source>
</evidence>
<proteinExistence type="predicted"/>
<feature type="transmembrane region" description="Helical" evidence="1">
    <location>
        <begin position="6"/>
        <end position="26"/>
    </location>
</feature>
<dbReference type="RefSeq" id="WP_269884253.1">
    <property type="nucleotide sequence ID" value="NZ_JAQAGZ010000019.1"/>
</dbReference>
<feature type="transmembrane region" description="Helical" evidence="1">
    <location>
        <begin position="38"/>
        <end position="57"/>
    </location>
</feature>
<dbReference type="Pfam" id="PF06961">
    <property type="entry name" value="DUF1294"/>
    <property type="match status" value="1"/>
</dbReference>
<keyword evidence="1" id="KW-0812">Transmembrane</keyword>
<dbReference type="Proteomes" id="UP001527882">
    <property type="component" value="Unassembled WGS sequence"/>
</dbReference>
<reference evidence="2 3" key="1">
    <citation type="submission" date="2022-12" db="EMBL/GenBank/DDBJ databases">
        <title>Draft genome sequence of Paenibacillus sp. dW9.</title>
        <authorList>
            <person name="Choi E.-W."/>
            <person name="Kim D.-U."/>
        </authorList>
    </citation>
    <scope>NUCLEOTIDE SEQUENCE [LARGE SCALE GENOMIC DNA]</scope>
    <source>
        <strain evidence="3">dW9</strain>
    </source>
</reference>
<keyword evidence="1" id="KW-1133">Transmembrane helix</keyword>